<dbReference type="Proteomes" id="UP000188268">
    <property type="component" value="Unassembled WGS sequence"/>
</dbReference>
<organism evidence="2 3">
    <name type="scientific">Corchorus capsularis</name>
    <name type="common">Jute</name>
    <dbReference type="NCBI Taxonomy" id="210143"/>
    <lineage>
        <taxon>Eukaryota</taxon>
        <taxon>Viridiplantae</taxon>
        <taxon>Streptophyta</taxon>
        <taxon>Embryophyta</taxon>
        <taxon>Tracheophyta</taxon>
        <taxon>Spermatophyta</taxon>
        <taxon>Magnoliopsida</taxon>
        <taxon>eudicotyledons</taxon>
        <taxon>Gunneridae</taxon>
        <taxon>Pentapetalae</taxon>
        <taxon>rosids</taxon>
        <taxon>malvids</taxon>
        <taxon>Malvales</taxon>
        <taxon>Malvaceae</taxon>
        <taxon>Grewioideae</taxon>
        <taxon>Apeibeae</taxon>
        <taxon>Corchorus</taxon>
    </lineage>
</organism>
<sequence>MGVSKGFSLGILLITLMILLINTSQLGATSAPSGALVKDFQGLYAAIAGNMQMELLHSSTMGRMLIEDNIEEEFVTFGALIADEAVLKPPTCNRGKPYRGCLPDPNQPPIKDTCSTYKRGCPKPSV</sequence>
<dbReference type="AlphaFoldDB" id="A0A1R3KDS1"/>
<reference evidence="2 3" key="1">
    <citation type="submission" date="2013-09" db="EMBL/GenBank/DDBJ databases">
        <title>Corchorus capsularis genome sequencing.</title>
        <authorList>
            <person name="Alam M."/>
            <person name="Haque M.S."/>
            <person name="Islam M.S."/>
            <person name="Emdad E.M."/>
            <person name="Islam M.M."/>
            <person name="Ahmed B."/>
            <person name="Halim A."/>
            <person name="Hossen Q.M.M."/>
            <person name="Hossain M.Z."/>
            <person name="Ahmed R."/>
            <person name="Khan M.M."/>
            <person name="Islam R."/>
            <person name="Rashid M.M."/>
            <person name="Khan S.A."/>
            <person name="Rahman M.S."/>
            <person name="Alam M."/>
        </authorList>
    </citation>
    <scope>NUCLEOTIDE SEQUENCE [LARGE SCALE GENOMIC DNA]</scope>
    <source>
        <strain evidence="3">cv. CVL-1</strain>
        <tissue evidence="2">Whole seedling</tissue>
    </source>
</reference>
<gene>
    <name evidence="2" type="ORF">CCACVL1_01985</name>
</gene>
<dbReference type="EMBL" id="AWWV01005449">
    <property type="protein sequence ID" value="OMP05243.1"/>
    <property type="molecule type" value="Genomic_DNA"/>
</dbReference>
<dbReference type="OMA" id="TCSTYKR"/>
<feature type="chain" id="PRO_5012028820" description="Rapid ALkalinization Factor" evidence="1">
    <location>
        <begin position="24"/>
        <end position="126"/>
    </location>
</feature>
<accession>A0A1R3KDS1</accession>
<keyword evidence="3" id="KW-1185">Reference proteome</keyword>
<feature type="signal peptide" evidence="1">
    <location>
        <begin position="1"/>
        <end position="23"/>
    </location>
</feature>
<evidence type="ECO:0000313" key="3">
    <source>
        <dbReference type="Proteomes" id="UP000188268"/>
    </source>
</evidence>
<comment type="caution">
    <text evidence="2">The sequence shown here is derived from an EMBL/GenBank/DDBJ whole genome shotgun (WGS) entry which is preliminary data.</text>
</comment>
<evidence type="ECO:0008006" key="4">
    <source>
        <dbReference type="Google" id="ProtNLM"/>
    </source>
</evidence>
<proteinExistence type="predicted"/>
<evidence type="ECO:0000256" key="1">
    <source>
        <dbReference type="SAM" id="SignalP"/>
    </source>
</evidence>
<dbReference type="Gramene" id="OMP05243">
    <property type="protein sequence ID" value="OMP05243"/>
    <property type="gene ID" value="CCACVL1_01985"/>
</dbReference>
<dbReference type="OrthoDB" id="942240at2759"/>
<protein>
    <recommendedName>
        <fullName evidence="4">Rapid ALkalinization Factor</fullName>
    </recommendedName>
</protein>
<name>A0A1R3KDS1_COCAP</name>
<evidence type="ECO:0000313" key="2">
    <source>
        <dbReference type="EMBL" id="OMP05243.1"/>
    </source>
</evidence>
<keyword evidence="1" id="KW-0732">Signal</keyword>